<proteinExistence type="predicted"/>
<dbReference type="GO" id="GO:0004806">
    <property type="term" value="F:triacylglycerol lipase activity"/>
    <property type="evidence" value="ECO:0007669"/>
    <property type="project" value="TreeGrafter"/>
</dbReference>
<feature type="domain" description="AB hydrolase-1" evidence="1">
    <location>
        <begin position="50"/>
        <end position="159"/>
    </location>
</feature>
<dbReference type="KEGG" id="ols:Olsu_0726"/>
<dbReference type="OrthoDB" id="495620at2"/>
<keyword evidence="3" id="KW-1185">Reference proteome</keyword>
<dbReference type="SUPFAM" id="SSF53474">
    <property type="entry name" value="alpha/beta-Hydrolases"/>
    <property type="match status" value="1"/>
</dbReference>
<dbReference type="PRINTS" id="PR00111">
    <property type="entry name" value="ABHYDROLASE"/>
</dbReference>
<dbReference type="PANTHER" id="PTHR43433:SF5">
    <property type="entry name" value="AB HYDROLASE-1 DOMAIN-CONTAINING PROTEIN"/>
    <property type="match status" value="1"/>
</dbReference>
<reference evidence="2 3" key="1">
    <citation type="journal article" date="2010" name="Stand. Genomic Sci.">
        <title>Complete genome sequence of Olsenella uli type strain (VPI D76D-27C).</title>
        <authorList>
            <person name="Goker M."/>
            <person name="Held B."/>
            <person name="Lucas S."/>
            <person name="Nolan M."/>
            <person name="Yasawong M."/>
            <person name="Glavina Del Rio T."/>
            <person name="Tice H."/>
            <person name="Cheng J.F."/>
            <person name="Bruce D."/>
            <person name="Detter J.C."/>
            <person name="Tapia R."/>
            <person name="Han C."/>
            <person name="Goodwin L."/>
            <person name="Pitluck S."/>
            <person name="Liolios K."/>
            <person name="Ivanova N."/>
            <person name="Mavromatis K."/>
            <person name="Mikhailova N."/>
            <person name="Pati A."/>
            <person name="Chen A."/>
            <person name="Palaniappan K."/>
            <person name="Land M."/>
            <person name="Hauser L."/>
            <person name="Chang Y.J."/>
            <person name="Jeffries C.D."/>
            <person name="Rohde M."/>
            <person name="Sikorski J."/>
            <person name="Pukall R."/>
            <person name="Woyke T."/>
            <person name="Bristow J."/>
            <person name="Eisen J.A."/>
            <person name="Markowitz V."/>
            <person name="Hugenholtz P."/>
            <person name="Kyrpides N.C."/>
            <person name="Klenk H.P."/>
            <person name="Lapidus A."/>
        </authorList>
    </citation>
    <scope>NUCLEOTIDE SEQUENCE [LARGE SCALE GENOMIC DNA]</scope>
    <source>
        <strain evidence="3">ATCC 49627 / DSM 7084 / CIP 109912 / JCM 12494 / NCIMB 702895 / VPI D76D-27C</strain>
    </source>
</reference>
<dbReference type="AlphaFoldDB" id="E1QZM6"/>
<evidence type="ECO:0000313" key="3">
    <source>
        <dbReference type="Proteomes" id="UP000000333"/>
    </source>
</evidence>
<accession>E1QZM6</accession>
<dbReference type="RefSeq" id="WP_013251592.1">
    <property type="nucleotide sequence ID" value="NC_014363.1"/>
</dbReference>
<protein>
    <submittedName>
        <fullName evidence="2">Alpha/beta hydrolase fold protein</fullName>
    </submittedName>
</protein>
<dbReference type="Pfam" id="PF00561">
    <property type="entry name" value="Abhydrolase_1"/>
    <property type="match status" value="1"/>
</dbReference>
<dbReference type="HOGENOM" id="CLU_020336_50_5_11"/>
<dbReference type="InterPro" id="IPR000073">
    <property type="entry name" value="AB_hydrolase_1"/>
</dbReference>
<dbReference type="Proteomes" id="UP000000333">
    <property type="component" value="Chromosome"/>
</dbReference>
<dbReference type="STRING" id="633147.Olsu_0726"/>
<keyword evidence="2" id="KW-0378">Hydrolase</keyword>
<sequence length="286" mass="30680">MDAPRPPQPHFPSPYRRPQTAPCWAGHVTTDDGARIAAFVYGRAGGRDDVVFLHGNGEEHGIFGPMVDAVVARGHRAVGIDSRAQGRSTRGDAERLSYELMARDALDVMDRLDMACAHILGFSDGGIEALVLARDHPERVRSLTVLGANLTPEGIIEDEDWDVAGTVATCRAWADWLEGQAGGDVDATLVTPSAAEARQTAELLDLMLREPHIDAEGLGCISCPTTVMAGEFDCVRPQETHTIARSIPGARLRIVAGAGHTLPKEVPDEVCDELLRTLGRAELPIG</sequence>
<gene>
    <name evidence="2" type="ordered locus">Olsu_0726</name>
</gene>
<evidence type="ECO:0000313" key="2">
    <source>
        <dbReference type="EMBL" id="ADK67840.1"/>
    </source>
</evidence>
<dbReference type="PATRIC" id="fig|633147.7.peg.822"/>
<dbReference type="InterPro" id="IPR050471">
    <property type="entry name" value="AB_hydrolase"/>
</dbReference>
<dbReference type="Gene3D" id="3.40.50.1820">
    <property type="entry name" value="alpha/beta hydrolase"/>
    <property type="match status" value="1"/>
</dbReference>
<dbReference type="EMBL" id="CP002106">
    <property type="protein sequence ID" value="ADK67840.1"/>
    <property type="molecule type" value="Genomic_DNA"/>
</dbReference>
<organism evidence="2 3">
    <name type="scientific">Olsenella uli (strain ATCC 49627 / DSM 7084 / CCUG 31166 / CIP 109912 / JCM 12494 / LMG 11480 / NCIMB 702895 / VPI D76D-27C)</name>
    <name type="common">Lactobacillus uli</name>
    <dbReference type="NCBI Taxonomy" id="633147"/>
    <lineage>
        <taxon>Bacteria</taxon>
        <taxon>Bacillati</taxon>
        <taxon>Actinomycetota</taxon>
        <taxon>Coriobacteriia</taxon>
        <taxon>Coriobacteriales</taxon>
        <taxon>Atopobiaceae</taxon>
        <taxon>Olsenella</taxon>
    </lineage>
</organism>
<evidence type="ECO:0000259" key="1">
    <source>
        <dbReference type="Pfam" id="PF00561"/>
    </source>
</evidence>
<dbReference type="GeneID" id="78512144"/>
<dbReference type="GO" id="GO:0046503">
    <property type="term" value="P:glycerolipid catabolic process"/>
    <property type="evidence" value="ECO:0007669"/>
    <property type="project" value="TreeGrafter"/>
</dbReference>
<dbReference type="InterPro" id="IPR029058">
    <property type="entry name" value="AB_hydrolase_fold"/>
</dbReference>
<dbReference type="eggNOG" id="COG2267">
    <property type="taxonomic scope" value="Bacteria"/>
</dbReference>
<name>E1QZM6_OLSUV</name>
<dbReference type="PANTHER" id="PTHR43433">
    <property type="entry name" value="HYDROLASE, ALPHA/BETA FOLD FAMILY PROTEIN"/>
    <property type="match status" value="1"/>
</dbReference>